<feature type="domain" description="DUF4426" evidence="2">
    <location>
        <begin position="32"/>
        <end position="153"/>
    </location>
</feature>
<dbReference type="Proteomes" id="UP001223547">
    <property type="component" value="Unassembled WGS sequence"/>
</dbReference>
<evidence type="ECO:0000313" key="4">
    <source>
        <dbReference type="Proteomes" id="UP001223547"/>
    </source>
</evidence>
<name>A0ABT7HEQ6_9GAMM</name>
<proteinExistence type="predicted"/>
<organism evidence="3 4">
    <name type="scientific">Marinobacter albus</name>
    <dbReference type="NCBI Taxonomy" id="3030833"/>
    <lineage>
        <taxon>Bacteria</taxon>
        <taxon>Pseudomonadati</taxon>
        <taxon>Pseudomonadota</taxon>
        <taxon>Gammaproteobacteria</taxon>
        <taxon>Pseudomonadales</taxon>
        <taxon>Marinobacteraceae</taxon>
        <taxon>Marinobacter</taxon>
    </lineage>
</organism>
<keyword evidence="4" id="KW-1185">Reference proteome</keyword>
<evidence type="ECO:0000256" key="1">
    <source>
        <dbReference type="SAM" id="SignalP"/>
    </source>
</evidence>
<protein>
    <submittedName>
        <fullName evidence="3">DUF4426 domain-containing protein</fullName>
    </submittedName>
</protein>
<evidence type="ECO:0000259" key="2">
    <source>
        <dbReference type="Pfam" id="PF14467"/>
    </source>
</evidence>
<dbReference type="Pfam" id="PF14467">
    <property type="entry name" value="DUF4426"/>
    <property type="match status" value="1"/>
</dbReference>
<feature type="signal peptide" evidence="1">
    <location>
        <begin position="1"/>
        <end position="28"/>
    </location>
</feature>
<dbReference type="Gene3D" id="2.60.40.3340">
    <property type="entry name" value="Domain of unknown function DUF4426"/>
    <property type="match status" value="1"/>
</dbReference>
<gene>
    <name evidence="3" type="ORF">QQF73_14535</name>
</gene>
<accession>A0ABT7HEQ6</accession>
<comment type="caution">
    <text evidence="3">The sequence shown here is derived from an EMBL/GenBank/DDBJ whole genome shotgun (WGS) entry which is preliminary data.</text>
</comment>
<sequence>MITARRRTLIQFALFALLWPGFSIHAQAAGNTDFGDYQVHWSVLPSTFIAPEVARANDLQRSKGIGIVNISIMKENDDGTLSPVSGQVEGKVTNDVQQVRFLAFRRIQEGDAVYFIAEYQYSSGELMTFNITARPTGATRDLPVRFAHTLFSD</sequence>
<keyword evidence="1" id="KW-0732">Signal</keyword>
<dbReference type="EMBL" id="JASSQD010000002">
    <property type="protein sequence ID" value="MDK9558849.1"/>
    <property type="molecule type" value="Genomic_DNA"/>
</dbReference>
<dbReference type="RefSeq" id="WP_219867933.1">
    <property type="nucleotide sequence ID" value="NZ_JASSQD010000002.1"/>
</dbReference>
<dbReference type="InterPro" id="IPR025218">
    <property type="entry name" value="DUF4426"/>
</dbReference>
<evidence type="ECO:0000313" key="3">
    <source>
        <dbReference type="EMBL" id="MDK9558849.1"/>
    </source>
</evidence>
<reference evidence="3 4" key="1">
    <citation type="submission" date="2023-05" db="EMBL/GenBank/DDBJ databases">
        <title>Marinobacter albus sp. nov., a marine bacterium isolated from sand in a coastal intertidal zone of huludao.</title>
        <authorList>
            <person name="Deng T."/>
        </authorList>
    </citation>
    <scope>NUCLEOTIDE SEQUENCE [LARGE SCALE GENOMIC DNA]</scope>
    <source>
        <strain evidence="3 4">M216</strain>
    </source>
</reference>
<feature type="chain" id="PRO_5046076700" evidence="1">
    <location>
        <begin position="29"/>
        <end position="153"/>
    </location>
</feature>